<feature type="domain" description="CN hydrolase" evidence="3">
    <location>
        <begin position="1"/>
        <end position="250"/>
    </location>
</feature>
<dbReference type="PANTHER" id="PTHR43674">
    <property type="entry name" value="NITRILASE C965.09-RELATED"/>
    <property type="match status" value="1"/>
</dbReference>
<dbReference type="SUPFAM" id="SSF56317">
    <property type="entry name" value="Carbon-nitrogen hydrolase"/>
    <property type="match status" value="1"/>
</dbReference>
<feature type="region of interest" description="Disordered" evidence="2">
    <location>
        <begin position="1"/>
        <end position="22"/>
    </location>
</feature>
<dbReference type="InterPro" id="IPR050345">
    <property type="entry name" value="Aliph_Amidase/BUP"/>
</dbReference>
<organism evidence="4 5">
    <name type="scientific">Lachnellula subtilissima</name>
    <dbReference type="NCBI Taxonomy" id="602034"/>
    <lineage>
        <taxon>Eukaryota</taxon>
        <taxon>Fungi</taxon>
        <taxon>Dikarya</taxon>
        <taxon>Ascomycota</taxon>
        <taxon>Pezizomycotina</taxon>
        <taxon>Leotiomycetes</taxon>
        <taxon>Helotiales</taxon>
        <taxon>Lachnaceae</taxon>
        <taxon>Lachnellula</taxon>
    </lineage>
</organism>
<dbReference type="InterPro" id="IPR036526">
    <property type="entry name" value="C-N_Hydrolase_sf"/>
</dbReference>
<dbReference type="OrthoDB" id="412018at2759"/>
<protein>
    <submittedName>
        <fullName evidence="4">Putative nitrilase</fullName>
    </submittedName>
</protein>
<sequence>MSVGFGADGGDGQVAAEVSDKGPSDECINYSADGLPCTRHGWTLTTQKAKDEYATQCAEAISHFQALAKEYSIDIIPGSICEAEKSGHGKISYYNTTYYISRAGTIILSYRKVNLLGDERLAFSKGDVHRVIDTPEFGKLGLLICWIFAFPEAFRMLIKQGARMVVIPTQWRSSDCGPAGLKHNPLSETTFIDSVICARAFENNACIVFCNVGGPETERNFGGSQVTLPFKGAIAKLGPEEEIRVVEIEFWEHFWGTLSKCGVLEVM</sequence>
<feature type="compositionally biased region" description="Gly residues" evidence="2">
    <location>
        <begin position="1"/>
        <end position="12"/>
    </location>
</feature>
<name>A0A8H8UIL8_9HELO</name>
<dbReference type="Pfam" id="PF00795">
    <property type="entry name" value="CN_hydrolase"/>
    <property type="match status" value="1"/>
</dbReference>
<keyword evidence="5" id="KW-1185">Reference proteome</keyword>
<proteinExistence type="predicted"/>
<evidence type="ECO:0000313" key="4">
    <source>
        <dbReference type="EMBL" id="TVY45332.1"/>
    </source>
</evidence>
<evidence type="ECO:0000259" key="3">
    <source>
        <dbReference type="PROSITE" id="PS50263"/>
    </source>
</evidence>
<dbReference type="PROSITE" id="PS50263">
    <property type="entry name" value="CN_HYDROLASE"/>
    <property type="match status" value="1"/>
</dbReference>
<dbReference type="CDD" id="cd07197">
    <property type="entry name" value="nitrilase"/>
    <property type="match status" value="1"/>
</dbReference>
<dbReference type="PANTHER" id="PTHR43674:SF16">
    <property type="entry name" value="CARBON-NITROGEN FAMILY, PUTATIVE (AFU_ORTHOLOGUE AFUA_5G02350)-RELATED"/>
    <property type="match status" value="1"/>
</dbReference>
<accession>A0A8H8UIL8</accession>
<gene>
    <name evidence="4" type="ORF">LSUB1_G000960</name>
</gene>
<keyword evidence="1" id="KW-0378">Hydrolase</keyword>
<comment type="caution">
    <text evidence="4">The sequence shown here is derived from an EMBL/GenBank/DDBJ whole genome shotgun (WGS) entry which is preliminary data.</text>
</comment>
<dbReference type="EMBL" id="QGMJ01000016">
    <property type="protein sequence ID" value="TVY45332.1"/>
    <property type="molecule type" value="Genomic_DNA"/>
</dbReference>
<reference evidence="4 5" key="1">
    <citation type="submission" date="2018-05" db="EMBL/GenBank/DDBJ databases">
        <title>Genome sequencing and assembly of the regulated plant pathogen Lachnellula willkommii and related sister species for the development of diagnostic species identification markers.</title>
        <authorList>
            <person name="Giroux E."/>
            <person name="Bilodeau G."/>
        </authorList>
    </citation>
    <scope>NUCLEOTIDE SEQUENCE [LARGE SCALE GENOMIC DNA]</scope>
    <source>
        <strain evidence="4 5">CBS 197.66</strain>
    </source>
</reference>
<evidence type="ECO:0000256" key="2">
    <source>
        <dbReference type="SAM" id="MobiDB-lite"/>
    </source>
</evidence>
<dbReference type="AlphaFoldDB" id="A0A8H8UIL8"/>
<dbReference type="GO" id="GO:0016811">
    <property type="term" value="F:hydrolase activity, acting on carbon-nitrogen (but not peptide) bonds, in linear amides"/>
    <property type="evidence" value="ECO:0007669"/>
    <property type="project" value="TreeGrafter"/>
</dbReference>
<evidence type="ECO:0000313" key="5">
    <source>
        <dbReference type="Proteomes" id="UP000462212"/>
    </source>
</evidence>
<dbReference type="Proteomes" id="UP000462212">
    <property type="component" value="Unassembled WGS sequence"/>
</dbReference>
<evidence type="ECO:0000256" key="1">
    <source>
        <dbReference type="ARBA" id="ARBA00022801"/>
    </source>
</evidence>
<dbReference type="Gene3D" id="3.60.110.10">
    <property type="entry name" value="Carbon-nitrogen hydrolase"/>
    <property type="match status" value="1"/>
</dbReference>
<dbReference type="InterPro" id="IPR003010">
    <property type="entry name" value="C-N_Hydrolase"/>
</dbReference>